<feature type="transmembrane region" description="Helical" evidence="8">
    <location>
        <begin position="67"/>
        <end position="90"/>
    </location>
</feature>
<feature type="transmembrane region" description="Helical" evidence="8">
    <location>
        <begin position="237"/>
        <end position="257"/>
    </location>
</feature>
<keyword evidence="3" id="KW-1003">Cell membrane</keyword>
<feature type="transmembrane region" description="Helical" evidence="8">
    <location>
        <begin position="102"/>
        <end position="130"/>
    </location>
</feature>
<reference evidence="10 11" key="1">
    <citation type="submission" date="2013-01" db="EMBL/GenBank/DDBJ databases">
        <authorList>
            <person name="Fiebig A."/>
            <person name="Goeker M."/>
            <person name="Klenk H.-P.P."/>
        </authorList>
    </citation>
    <scope>NUCLEOTIDE SEQUENCE [LARGE SCALE GENOMIC DNA]</scope>
    <source>
        <strain evidence="10 11">DSM 24838</strain>
    </source>
</reference>
<comment type="subcellular location">
    <subcellularLocation>
        <location evidence="1">Cell inner membrane</location>
        <topology evidence="1">Multi-pass membrane protein</topology>
    </subcellularLocation>
    <subcellularLocation>
        <location evidence="8">Cell membrane</location>
        <topology evidence="8">Multi-pass membrane protein</topology>
    </subcellularLocation>
</comment>
<feature type="domain" description="ABC transmembrane type-1" evidence="9">
    <location>
        <begin position="68"/>
        <end position="256"/>
    </location>
</feature>
<organism evidence="10 11">
    <name type="scientific">Wenxinia marina DSM 24838</name>
    <dbReference type="NCBI Taxonomy" id="1123501"/>
    <lineage>
        <taxon>Bacteria</taxon>
        <taxon>Pseudomonadati</taxon>
        <taxon>Pseudomonadota</taxon>
        <taxon>Alphaproteobacteria</taxon>
        <taxon>Rhodobacterales</taxon>
        <taxon>Roseobacteraceae</taxon>
        <taxon>Wenxinia</taxon>
    </lineage>
</organism>
<keyword evidence="4" id="KW-0997">Cell inner membrane</keyword>
<evidence type="ECO:0000313" key="11">
    <source>
        <dbReference type="Proteomes" id="UP000035100"/>
    </source>
</evidence>
<dbReference type="SUPFAM" id="SSF161098">
    <property type="entry name" value="MetI-like"/>
    <property type="match status" value="1"/>
</dbReference>
<keyword evidence="5 8" id="KW-0812">Transmembrane</keyword>
<dbReference type="AlphaFoldDB" id="A0A0D0Q7J5"/>
<feature type="transmembrane region" description="Helical" evidence="8">
    <location>
        <begin position="12"/>
        <end position="36"/>
    </location>
</feature>
<protein>
    <submittedName>
        <fullName evidence="10">ABC-type spermidine/putrescine transport system, permease component II</fullName>
    </submittedName>
</protein>
<evidence type="ECO:0000256" key="6">
    <source>
        <dbReference type="ARBA" id="ARBA00022989"/>
    </source>
</evidence>
<dbReference type="Proteomes" id="UP000035100">
    <property type="component" value="Unassembled WGS sequence"/>
</dbReference>
<keyword evidence="11" id="KW-1185">Reference proteome</keyword>
<dbReference type="CDD" id="cd06261">
    <property type="entry name" value="TM_PBP2"/>
    <property type="match status" value="1"/>
</dbReference>
<dbReference type="InterPro" id="IPR000515">
    <property type="entry name" value="MetI-like"/>
</dbReference>
<sequence length="273" mass="28824">MERSPPLLRSVRVLSGILLIVWLVLPLVPLVVWSLARGWRYPDLLPDAWTLRAWDYALSAQSGVLPALWTTLVVAVCATALAVLVGVPAGRALGLHAFRGKALVEIAILAPVIVPGIAASFGLHAVFLSLGLTNGIAGVILVHLIPTVPYMTLVMAGGFANFDPGFEAQARSLGASRWQTFRHVTLPAIRPGLIVGALFAFLVSWSQYLLTLVIGGGRVVTLPILLFNFASAGRNDLTGAIAVLYVLPGVVVLILTARHLSGRSAALVAGLGR</sequence>
<dbReference type="Gene3D" id="1.10.3720.10">
    <property type="entry name" value="MetI-like"/>
    <property type="match status" value="1"/>
</dbReference>
<feature type="transmembrane region" description="Helical" evidence="8">
    <location>
        <begin position="208"/>
        <end position="230"/>
    </location>
</feature>
<keyword evidence="7 8" id="KW-0472">Membrane</keyword>
<dbReference type="OrthoDB" id="9809681at2"/>
<evidence type="ECO:0000256" key="3">
    <source>
        <dbReference type="ARBA" id="ARBA00022475"/>
    </source>
</evidence>
<evidence type="ECO:0000256" key="2">
    <source>
        <dbReference type="ARBA" id="ARBA00022448"/>
    </source>
</evidence>
<gene>
    <name evidence="10" type="ORF">Wenmar_00800</name>
</gene>
<dbReference type="PATRIC" id="fig|1123501.6.peg.865"/>
<accession>A0A0D0Q7J5</accession>
<dbReference type="PROSITE" id="PS50928">
    <property type="entry name" value="ABC_TM1"/>
    <property type="match status" value="1"/>
</dbReference>
<evidence type="ECO:0000259" key="9">
    <source>
        <dbReference type="PROSITE" id="PS50928"/>
    </source>
</evidence>
<dbReference type="Pfam" id="PF00528">
    <property type="entry name" value="BPD_transp_1"/>
    <property type="match status" value="1"/>
</dbReference>
<feature type="transmembrane region" description="Helical" evidence="8">
    <location>
        <begin position="183"/>
        <end position="202"/>
    </location>
</feature>
<evidence type="ECO:0000256" key="1">
    <source>
        <dbReference type="ARBA" id="ARBA00004429"/>
    </source>
</evidence>
<evidence type="ECO:0000256" key="8">
    <source>
        <dbReference type="RuleBase" id="RU363032"/>
    </source>
</evidence>
<dbReference type="RefSeq" id="WP_018304168.1">
    <property type="nucleotide sequence ID" value="NZ_KB902312.1"/>
</dbReference>
<comment type="caution">
    <text evidence="10">The sequence shown here is derived from an EMBL/GenBank/DDBJ whole genome shotgun (WGS) entry which is preliminary data.</text>
</comment>
<dbReference type="eggNOG" id="COG1177">
    <property type="taxonomic scope" value="Bacteria"/>
</dbReference>
<dbReference type="EMBL" id="AONG01000005">
    <property type="protein sequence ID" value="KIQ70424.1"/>
    <property type="molecule type" value="Genomic_DNA"/>
</dbReference>
<keyword evidence="2 8" id="KW-0813">Transport</keyword>
<dbReference type="InterPro" id="IPR035906">
    <property type="entry name" value="MetI-like_sf"/>
</dbReference>
<feature type="transmembrane region" description="Helical" evidence="8">
    <location>
        <begin position="136"/>
        <end position="162"/>
    </location>
</feature>
<evidence type="ECO:0000313" key="10">
    <source>
        <dbReference type="EMBL" id="KIQ70424.1"/>
    </source>
</evidence>
<evidence type="ECO:0000256" key="4">
    <source>
        <dbReference type="ARBA" id="ARBA00022519"/>
    </source>
</evidence>
<comment type="similarity">
    <text evidence="8">Belongs to the binding-protein-dependent transport system permease family.</text>
</comment>
<proteinExistence type="inferred from homology"/>
<evidence type="ECO:0000256" key="7">
    <source>
        <dbReference type="ARBA" id="ARBA00023136"/>
    </source>
</evidence>
<dbReference type="STRING" id="1123501.Wenmar_00800"/>
<dbReference type="PANTHER" id="PTHR43357">
    <property type="entry name" value="INNER MEMBRANE ABC TRANSPORTER PERMEASE PROTEIN YDCV"/>
    <property type="match status" value="1"/>
</dbReference>
<dbReference type="GO" id="GO:0055085">
    <property type="term" value="P:transmembrane transport"/>
    <property type="evidence" value="ECO:0007669"/>
    <property type="project" value="InterPro"/>
</dbReference>
<dbReference type="PANTHER" id="PTHR43357:SF4">
    <property type="entry name" value="INNER MEMBRANE ABC TRANSPORTER PERMEASE PROTEIN YDCV"/>
    <property type="match status" value="1"/>
</dbReference>
<name>A0A0D0Q7J5_9RHOB</name>
<keyword evidence="6 8" id="KW-1133">Transmembrane helix</keyword>
<evidence type="ECO:0000256" key="5">
    <source>
        <dbReference type="ARBA" id="ARBA00022692"/>
    </source>
</evidence>
<dbReference type="GO" id="GO:0005886">
    <property type="term" value="C:plasma membrane"/>
    <property type="evidence" value="ECO:0007669"/>
    <property type="project" value="UniProtKB-SubCell"/>
</dbReference>